<gene>
    <name evidence="2" type="ORF">HYFRA_00004529</name>
</gene>
<keyword evidence="1" id="KW-1133">Transmembrane helix</keyword>
<sequence length="132" mass="14580">MPGRHPLRTTPCCSRKPTLLYTVCWYIVVVSPSPPLYLSIVAITISPLGSQHRLLYGTSSQPSLAQHITAPHKYDDRTANETVQDYLLSPLPPENLNRGSCAGQFRTNAASMPRGNFFLLAPEAHPKHNLDS</sequence>
<proteinExistence type="predicted"/>
<keyword evidence="1" id="KW-0472">Membrane</keyword>
<keyword evidence="1" id="KW-0812">Transmembrane</keyword>
<keyword evidence="3" id="KW-1185">Reference proteome</keyword>
<evidence type="ECO:0000313" key="3">
    <source>
        <dbReference type="Proteomes" id="UP000696280"/>
    </source>
</evidence>
<dbReference type="AlphaFoldDB" id="A0A9N9KUQ2"/>
<protein>
    <submittedName>
        <fullName evidence="2">Uncharacterized protein</fullName>
    </submittedName>
</protein>
<feature type="transmembrane region" description="Helical" evidence="1">
    <location>
        <begin position="20"/>
        <end position="45"/>
    </location>
</feature>
<dbReference type="Proteomes" id="UP000696280">
    <property type="component" value="Unassembled WGS sequence"/>
</dbReference>
<accession>A0A9N9KUQ2</accession>
<name>A0A9N9KUQ2_9HELO</name>
<comment type="caution">
    <text evidence="2">The sequence shown here is derived from an EMBL/GenBank/DDBJ whole genome shotgun (WGS) entry which is preliminary data.</text>
</comment>
<evidence type="ECO:0000256" key="1">
    <source>
        <dbReference type="SAM" id="Phobius"/>
    </source>
</evidence>
<organism evidence="2 3">
    <name type="scientific">Hymenoscyphus fraxineus</name>
    <dbReference type="NCBI Taxonomy" id="746836"/>
    <lineage>
        <taxon>Eukaryota</taxon>
        <taxon>Fungi</taxon>
        <taxon>Dikarya</taxon>
        <taxon>Ascomycota</taxon>
        <taxon>Pezizomycotina</taxon>
        <taxon>Leotiomycetes</taxon>
        <taxon>Helotiales</taxon>
        <taxon>Helotiaceae</taxon>
        <taxon>Hymenoscyphus</taxon>
    </lineage>
</organism>
<evidence type="ECO:0000313" key="2">
    <source>
        <dbReference type="EMBL" id="CAG8954610.1"/>
    </source>
</evidence>
<reference evidence="2" key="1">
    <citation type="submission" date="2021-07" db="EMBL/GenBank/DDBJ databases">
        <authorList>
            <person name="Durling M."/>
        </authorList>
    </citation>
    <scope>NUCLEOTIDE SEQUENCE</scope>
</reference>
<dbReference type="EMBL" id="CAJVRL010000057">
    <property type="protein sequence ID" value="CAG8954610.1"/>
    <property type="molecule type" value="Genomic_DNA"/>
</dbReference>